<dbReference type="EMBL" id="BMLK01000078">
    <property type="protein sequence ID" value="GGN63298.1"/>
    <property type="molecule type" value="Genomic_DNA"/>
</dbReference>
<proteinExistence type="predicted"/>
<keyword evidence="2" id="KW-1185">Reference proteome</keyword>
<evidence type="ECO:0000313" key="1">
    <source>
        <dbReference type="EMBL" id="GGN63298.1"/>
    </source>
</evidence>
<reference evidence="2" key="1">
    <citation type="journal article" date="2019" name="Int. J. Syst. Evol. Microbiol.">
        <title>The Global Catalogue of Microorganisms (GCM) 10K type strain sequencing project: providing services to taxonomists for standard genome sequencing and annotation.</title>
        <authorList>
            <consortium name="The Broad Institute Genomics Platform"/>
            <consortium name="The Broad Institute Genome Sequencing Center for Infectious Disease"/>
            <person name="Wu L."/>
            <person name="Ma J."/>
        </authorList>
    </citation>
    <scope>NUCLEOTIDE SEQUENCE [LARGE SCALE GENOMIC DNA]</scope>
    <source>
        <strain evidence="2">CGMCC 1.6784</strain>
    </source>
</reference>
<dbReference type="RefSeq" id="WP_188823998.1">
    <property type="nucleotide sequence ID" value="NZ_BMLK01000078.1"/>
</dbReference>
<protein>
    <submittedName>
        <fullName evidence="1">Uncharacterized protein</fullName>
    </submittedName>
</protein>
<comment type="caution">
    <text evidence="1">The sequence shown here is derived from an EMBL/GenBank/DDBJ whole genome shotgun (WGS) entry which is preliminary data.</text>
</comment>
<sequence>MIADDPGACSCPFCDGRKVPKDIVEMVMASAGTQGRTMSKKEFLAWLASLDGEAPKAF</sequence>
<evidence type="ECO:0000313" key="2">
    <source>
        <dbReference type="Proteomes" id="UP000605099"/>
    </source>
</evidence>
<name>A0ABQ2K3F9_9SPHN</name>
<gene>
    <name evidence="1" type="ORF">GCM10011349_47730</name>
</gene>
<dbReference type="Proteomes" id="UP000605099">
    <property type="component" value="Unassembled WGS sequence"/>
</dbReference>
<organism evidence="1 2">
    <name type="scientific">Novosphingobium indicum</name>
    <dbReference type="NCBI Taxonomy" id="462949"/>
    <lineage>
        <taxon>Bacteria</taxon>
        <taxon>Pseudomonadati</taxon>
        <taxon>Pseudomonadota</taxon>
        <taxon>Alphaproteobacteria</taxon>
        <taxon>Sphingomonadales</taxon>
        <taxon>Sphingomonadaceae</taxon>
        <taxon>Novosphingobium</taxon>
    </lineage>
</organism>
<accession>A0ABQ2K3F9</accession>